<dbReference type="InterPro" id="IPR044788">
    <property type="entry name" value="X8_dom_prot"/>
</dbReference>
<evidence type="ECO:0000256" key="3">
    <source>
        <dbReference type="ARBA" id="ARBA00022622"/>
    </source>
</evidence>
<proteinExistence type="predicted"/>
<evidence type="ECO:0000256" key="1">
    <source>
        <dbReference type="ARBA" id="ARBA00004609"/>
    </source>
</evidence>
<dbReference type="STRING" id="4097.A0A1S4D208"/>
<protein>
    <submittedName>
        <fullName evidence="10">E3 ubiquitin-protein ligase synoviolin-like</fullName>
    </submittedName>
</protein>
<dbReference type="GO" id="GO:0005886">
    <property type="term" value="C:plasma membrane"/>
    <property type="evidence" value="ECO:0007669"/>
    <property type="project" value="UniProtKB-SubCell"/>
</dbReference>
<feature type="domain" description="X8" evidence="9">
    <location>
        <begin position="132"/>
        <end position="216"/>
    </location>
</feature>
<evidence type="ECO:0000259" key="9">
    <source>
        <dbReference type="SMART" id="SM00768"/>
    </source>
</evidence>
<keyword evidence="8" id="KW-0449">Lipoprotein</keyword>
<keyword evidence="3" id="KW-0336">GPI-anchor</keyword>
<dbReference type="GO" id="GO:0009506">
    <property type="term" value="C:plasmodesma"/>
    <property type="evidence" value="ECO:0007669"/>
    <property type="project" value="UniProtKB-ARBA"/>
</dbReference>
<dbReference type="Gene3D" id="1.20.58.1040">
    <property type="match status" value="1"/>
</dbReference>
<keyword evidence="7" id="KW-0325">Glycoprotein</keyword>
<dbReference type="OMA" id="GADCDMV"/>
<dbReference type="GO" id="GO:0098552">
    <property type="term" value="C:side of membrane"/>
    <property type="evidence" value="ECO:0007669"/>
    <property type="project" value="UniProtKB-KW"/>
</dbReference>
<dbReference type="PANTHER" id="PTHR31044">
    <property type="entry name" value="BETA-1,3 GLUCANASE"/>
    <property type="match status" value="1"/>
</dbReference>
<dbReference type="FunFam" id="1.20.58.1040:FF:000001">
    <property type="entry name" value="Glucan endo-1,3-beta-glucosidase 4"/>
    <property type="match status" value="1"/>
</dbReference>
<organism evidence="10">
    <name type="scientific">Nicotiana tabacum</name>
    <name type="common">Common tobacco</name>
    <dbReference type="NCBI Taxonomy" id="4097"/>
    <lineage>
        <taxon>Eukaryota</taxon>
        <taxon>Viridiplantae</taxon>
        <taxon>Streptophyta</taxon>
        <taxon>Embryophyta</taxon>
        <taxon>Tracheophyta</taxon>
        <taxon>Spermatophyta</taxon>
        <taxon>Magnoliopsida</taxon>
        <taxon>eudicotyledons</taxon>
        <taxon>Gunneridae</taxon>
        <taxon>Pentapetalae</taxon>
        <taxon>asterids</taxon>
        <taxon>lamiids</taxon>
        <taxon>Solanales</taxon>
        <taxon>Solanaceae</taxon>
        <taxon>Nicotianoideae</taxon>
        <taxon>Nicotianeae</taxon>
        <taxon>Nicotiana</taxon>
    </lineage>
</organism>
<name>A0A1S4D208_TOBAC</name>
<accession>A0A1S4D208</accession>
<evidence type="ECO:0000256" key="4">
    <source>
        <dbReference type="ARBA" id="ARBA00022729"/>
    </source>
</evidence>
<dbReference type="OrthoDB" id="1303536at2759"/>
<keyword evidence="2" id="KW-1003">Cell membrane</keyword>
<evidence type="ECO:0000256" key="8">
    <source>
        <dbReference type="ARBA" id="ARBA00023288"/>
    </source>
</evidence>
<keyword evidence="6" id="KW-1015">Disulfide bond</keyword>
<dbReference type="RefSeq" id="XP_016507411.1">
    <property type="nucleotide sequence ID" value="XM_016651925.1"/>
</dbReference>
<dbReference type="PANTHER" id="PTHR31044:SF145">
    <property type="entry name" value="E3 UBIQUITIN-PROTEIN LIGASE SYNOVIOLIN-LIKE"/>
    <property type="match status" value="1"/>
</dbReference>
<evidence type="ECO:0000256" key="7">
    <source>
        <dbReference type="ARBA" id="ARBA00023180"/>
    </source>
</evidence>
<evidence type="ECO:0000256" key="2">
    <source>
        <dbReference type="ARBA" id="ARBA00022475"/>
    </source>
</evidence>
<evidence type="ECO:0000256" key="6">
    <source>
        <dbReference type="ARBA" id="ARBA00023157"/>
    </source>
</evidence>
<dbReference type="AlphaFoldDB" id="A0A1S4D208"/>
<gene>
    <name evidence="10" type="primary">LOC107825091</name>
</gene>
<comment type="subcellular location">
    <subcellularLocation>
        <location evidence="1">Cell membrane</location>
        <topology evidence="1">Lipid-anchor</topology>
        <topology evidence="1">GPI-anchor</topology>
    </subcellularLocation>
</comment>
<dbReference type="KEGG" id="nta:107825091"/>
<dbReference type="SMR" id="A0A1S4D208"/>
<evidence type="ECO:0000256" key="5">
    <source>
        <dbReference type="ARBA" id="ARBA00023136"/>
    </source>
</evidence>
<dbReference type="Pfam" id="PF07983">
    <property type="entry name" value="X8"/>
    <property type="match status" value="1"/>
</dbReference>
<keyword evidence="4" id="KW-0732">Signal</keyword>
<dbReference type="PaxDb" id="4097-A0A1S4D208"/>
<dbReference type="InterPro" id="IPR012946">
    <property type="entry name" value="X8"/>
</dbReference>
<reference evidence="10" key="1">
    <citation type="submission" date="2025-08" db="UniProtKB">
        <authorList>
            <consortium name="RefSeq"/>
        </authorList>
    </citation>
    <scope>IDENTIFICATION</scope>
</reference>
<keyword evidence="5" id="KW-0472">Membrane</keyword>
<evidence type="ECO:0000313" key="10">
    <source>
        <dbReference type="RefSeq" id="XP_016507411.1"/>
    </source>
</evidence>
<sequence length="219" mass="23796">MPNALAAPIELHFAIRISFHYFKNFILLLSVSFVLINNADSVKKPHGLVLHNHLQLQLTEAKNPVNNPPNCINPPPPLGAVPLPFSSTPPLLPSPSTQTPPYYAPKPPAIIPPPMTHPSAPTPPYKKPENAVWCVAKPTVPEVLLQQAMDYACGSGAGCEAIEQNGVCFQPNTVLSHASYAFNSYWQKTKQAGGTFEFGGIAMLVTVDPSYDECHFVYV</sequence>
<dbReference type="SMART" id="SM00768">
    <property type="entry name" value="X8"/>
    <property type="match status" value="1"/>
</dbReference>